<comment type="caution">
    <text evidence="2">The sequence shown here is derived from an EMBL/GenBank/DDBJ whole genome shotgun (WGS) entry which is preliminary data.</text>
</comment>
<reference evidence="2" key="1">
    <citation type="journal article" date="2014" name="Front. Microbiol.">
        <title>High frequency of phylogenetically diverse reductive dehalogenase-homologous genes in deep subseafloor sedimentary metagenomes.</title>
        <authorList>
            <person name="Kawai M."/>
            <person name="Futagami T."/>
            <person name="Toyoda A."/>
            <person name="Takaki Y."/>
            <person name="Nishi S."/>
            <person name="Hori S."/>
            <person name="Arai W."/>
            <person name="Tsubouchi T."/>
            <person name="Morono Y."/>
            <person name="Uchiyama I."/>
            <person name="Ito T."/>
            <person name="Fujiyama A."/>
            <person name="Inagaki F."/>
            <person name="Takami H."/>
        </authorList>
    </citation>
    <scope>NUCLEOTIDE SEQUENCE</scope>
    <source>
        <strain evidence="2">Expedition CK06-06</strain>
    </source>
</reference>
<feature type="compositionally biased region" description="Pro residues" evidence="1">
    <location>
        <begin position="12"/>
        <end position="21"/>
    </location>
</feature>
<feature type="region of interest" description="Disordered" evidence="1">
    <location>
        <begin position="1"/>
        <end position="28"/>
    </location>
</feature>
<accession>X1VQ65</accession>
<dbReference type="AlphaFoldDB" id="X1VQ65"/>
<feature type="non-terminal residue" evidence="2">
    <location>
        <position position="70"/>
    </location>
</feature>
<gene>
    <name evidence="2" type="ORF">S12H4_56710</name>
</gene>
<dbReference type="EMBL" id="BARW01036557">
    <property type="protein sequence ID" value="GAJ18801.1"/>
    <property type="molecule type" value="Genomic_DNA"/>
</dbReference>
<evidence type="ECO:0000313" key="2">
    <source>
        <dbReference type="EMBL" id="GAJ18801.1"/>
    </source>
</evidence>
<sequence length="70" mass="7908">MAWEKQGQRPPAVRPPPPPSSPHSTDSRYIEEVAESYRLRDLRQSPPPLPLNSGVFLIISGSRRMDKLLT</sequence>
<name>X1VQ65_9ZZZZ</name>
<organism evidence="2">
    <name type="scientific">marine sediment metagenome</name>
    <dbReference type="NCBI Taxonomy" id="412755"/>
    <lineage>
        <taxon>unclassified sequences</taxon>
        <taxon>metagenomes</taxon>
        <taxon>ecological metagenomes</taxon>
    </lineage>
</organism>
<protein>
    <submittedName>
        <fullName evidence="2">Uncharacterized protein</fullName>
    </submittedName>
</protein>
<evidence type="ECO:0000256" key="1">
    <source>
        <dbReference type="SAM" id="MobiDB-lite"/>
    </source>
</evidence>
<proteinExistence type="predicted"/>